<accession>X1CHU6</accession>
<comment type="caution">
    <text evidence="1">The sequence shown here is derived from an EMBL/GenBank/DDBJ whole genome shotgun (WGS) entry which is preliminary data.</text>
</comment>
<proteinExistence type="predicted"/>
<name>X1CHU6_9ZZZZ</name>
<sequence length="95" mass="10773">STINQRQKILGLLITTPDESRFYFTETYLGNSITSYGSKFVKNAKNYLFDFYKNTISLREVLEKAGAKIVTSKEKCGIDLSPEKIEKDTILNLIG</sequence>
<feature type="non-terminal residue" evidence="1">
    <location>
        <position position="1"/>
    </location>
</feature>
<organism evidence="1">
    <name type="scientific">marine sediment metagenome</name>
    <dbReference type="NCBI Taxonomy" id="412755"/>
    <lineage>
        <taxon>unclassified sequences</taxon>
        <taxon>metagenomes</taxon>
        <taxon>ecological metagenomes</taxon>
    </lineage>
</organism>
<reference evidence="1" key="1">
    <citation type="journal article" date="2014" name="Front. Microbiol.">
        <title>High frequency of phylogenetically diverse reductive dehalogenase-homologous genes in deep subseafloor sedimentary metagenomes.</title>
        <authorList>
            <person name="Kawai M."/>
            <person name="Futagami T."/>
            <person name="Toyoda A."/>
            <person name="Takaki Y."/>
            <person name="Nishi S."/>
            <person name="Hori S."/>
            <person name="Arai W."/>
            <person name="Tsubouchi T."/>
            <person name="Morono Y."/>
            <person name="Uchiyama I."/>
            <person name="Ito T."/>
            <person name="Fujiyama A."/>
            <person name="Inagaki F."/>
            <person name="Takami H."/>
        </authorList>
    </citation>
    <scope>NUCLEOTIDE SEQUENCE</scope>
    <source>
        <strain evidence="1">Expedition CK06-06</strain>
    </source>
</reference>
<gene>
    <name evidence="1" type="ORF">S01H4_51788</name>
</gene>
<dbReference type="EMBL" id="BART01029530">
    <property type="protein sequence ID" value="GAH07886.1"/>
    <property type="molecule type" value="Genomic_DNA"/>
</dbReference>
<dbReference type="AlphaFoldDB" id="X1CHU6"/>
<evidence type="ECO:0000313" key="1">
    <source>
        <dbReference type="EMBL" id="GAH07886.1"/>
    </source>
</evidence>
<protein>
    <submittedName>
        <fullName evidence="1">Uncharacterized protein</fullName>
    </submittedName>
</protein>